<sequence>RRRISALTHAAIEFGVIPRDWWFQPSWIDEPKAAAGRKKMQDQGIIYASSVSYRNMCRFNNGFFKHELLLLKYKR</sequence>
<dbReference type="InterPro" id="IPR002685">
    <property type="entry name" value="Glyco_trans_15"/>
</dbReference>
<dbReference type="PANTHER" id="PTHR31121">
    <property type="entry name" value="ALPHA-1,2 MANNOSYLTRANSFERASE KTR1"/>
    <property type="match status" value="1"/>
</dbReference>
<dbReference type="SUPFAM" id="SSF53448">
    <property type="entry name" value="Nucleotide-diphospho-sugar transferases"/>
    <property type="match status" value="1"/>
</dbReference>
<dbReference type="GO" id="GO:0006487">
    <property type="term" value="P:protein N-linked glycosylation"/>
    <property type="evidence" value="ECO:0007669"/>
    <property type="project" value="TreeGrafter"/>
</dbReference>
<comment type="similarity">
    <text evidence="1">Belongs to the glycosyltransferase 15 family.</text>
</comment>
<keyword evidence="2 3" id="KW-0808">Transferase</keyword>
<dbReference type="AlphaFoldDB" id="A0AAD7DCJ5"/>
<accession>A0AAD7DCJ5</accession>
<feature type="non-terminal residue" evidence="3">
    <location>
        <position position="1"/>
    </location>
</feature>
<dbReference type="PANTHER" id="PTHR31121:SF6">
    <property type="entry name" value="ALPHA-1,2 MANNOSYLTRANSFERASE KTR1"/>
    <property type="match status" value="1"/>
</dbReference>
<dbReference type="EMBL" id="JARKIE010000089">
    <property type="protein sequence ID" value="KAJ7687237.1"/>
    <property type="molecule type" value="Genomic_DNA"/>
</dbReference>
<evidence type="ECO:0000313" key="3">
    <source>
        <dbReference type="EMBL" id="KAJ7687237.1"/>
    </source>
</evidence>
<dbReference type="GO" id="GO:0000026">
    <property type="term" value="F:alpha-1,2-mannosyltransferase activity"/>
    <property type="evidence" value="ECO:0007669"/>
    <property type="project" value="TreeGrafter"/>
</dbReference>
<gene>
    <name evidence="3" type="ORF">B0H17DRAFT_939543</name>
</gene>
<comment type="caution">
    <text evidence="3">The sequence shown here is derived from an EMBL/GenBank/DDBJ whole genome shotgun (WGS) entry which is preliminary data.</text>
</comment>
<proteinExistence type="inferred from homology"/>
<dbReference type="InterPro" id="IPR029044">
    <property type="entry name" value="Nucleotide-diphossugar_trans"/>
</dbReference>
<name>A0AAD7DCJ5_MYCRO</name>
<dbReference type="Proteomes" id="UP001221757">
    <property type="component" value="Unassembled WGS sequence"/>
</dbReference>
<evidence type="ECO:0000313" key="4">
    <source>
        <dbReference type="Proteomes" id="UP001221757"/>
    </source>
</evidence>
<dbReference type="Gene3D" id="3.90.550.10">
    <property type="entry name" value="Spore Coat Polysaccharide Biosynthesis Protein SpsA, Chain A"/>
    <property type="match status" value="1"/>
</dbReference>
<dbReference type="GO" id="GO:0016020">
    <property type="term" value="C:membrane"/>
    <property type="evidence" value="ECO:0007669"/>
    <property type="project" value="InterPro"/>
</dbReference>
<dbReference type="Pfam" id="PF01793">
    <property type="entry name" value="Glyco_transf_15"/>
    <property type="match status" value="1"/>
</dbReference>
<dbReference type="GO" id="GO:0005794">
    <property type="term" value="C:Golgi apparatus"/>
    <property type="evidence" value="ECO:0007669"/>
    <property type="project" value="TreeGrafter"/>
</dbReference>
<protein>
    <submittedName>
        <fullName evidence="3">Glycosyl transferase</fullName>
    </submittedName>
</protein>
<keyword evidence="4" id="KW-1185">Reference proteome</keyword>
<evidence type="ECO:0000256" key="1">
    <source>
        <dbReference type="ARBA" id="ARBA00007677"/>
    </source>
</evidence>
<evidence type="ECO:0000256" key="2">
    <source>
        <dbReference type="ARBA" id="ARBA00022679"/>
    </source>
</evidence>
<dbReference type="GO" id="GO:0000032">
    <property type="term" value="P:cell wall mannoprotein biosynthetic process"/>
    <property type="evidence" value="ECO:0007669"/>
    <property type="project" value="TreeGrafter"/>
</dbReference>
<reference evidence="3" key="1">
    <citation type="submission" date="2023-03" db="EMBL/GenBank/DDBJ databases">
        <title>Massive genome expansion in bonnet fungi (Mycena s.s.) driven by repeated elements and novel gene families across ecological guilds.</title>
        <authorList>
            <consortium name="Lawrence Berkeley National Laboratory"/>
            <person name="Harder C.B."/>
            <person name="Miyauchi S."/>
            <person name="Viragh M."/>
            <person name="Kuo A."/>
            <person name="Thoen E."/>
            <person name="Andreopoulos B."/>
            <person name="Lu D."/>
            <person name="Skrede I."/>
            <person name="Drula E."/>
            <person name="Henrissat B."/>
            <person name="Morin E."/>
            <person name="Kohler A."/>
            <person name="Barry K."/>
            <person name="LaButti K."/>
            <person name="Morin E."/>
            <person name="Salamov A."/>
            <person name="Lipzen A."/>
            <person name="Mereny Z."/>
            <person name="Hegedus B."/>
            <person name="Baldrian P."/>
            <person name="Stursova M."/>
            <person name="Weitz H."/>
            <person name="Taylor A."/>
            <person name="Grigoriev I.V."/>
            <person name="Nagy L.G."/>
            <person name="Martin F."/>
            <person name="Kauserud H."/>
        </authorList>
    </citation>
    <scope>NUCLEOTIDE SEQUENCE</scope>
    <source>
        <strain evidence="3">CBHHK067</strain>
    </source>
</reference>
<organism evidence="3 4">
    <name type="scientific">Mycena rosella</name>
    <name type="common">Pink bonnet</name>
    <name type="synonym">Agaricus rosellus</name>
    <dbReference type="NCBI Taxonomy" id="1033263"/>
    <lineage>
        <taxon>Eukaryota</taxon>
        <taxon>Fungi</taxon>
        <taxon>Dikarya</taxon>
        <taxon>Basidiomycota</taxon>
        <taxon>Agaricomycotina</taxon>
        <taxon>Agaricomycetes</taxon>
        <taxon>Agaricomycetidae</taxon>
        <taxon>Agaricales</taxon>
        <taxon>Marasmiineae</taxon>
        <taxon>Mycenaceae</taxon>
        <taxon>Mycena</taxon>
    </lineage>
</organism>